<sequence length="54" mass="6013">MMQGYSFHGHGAKAAELFPRLLLEGLTPDDVTFTVLFAACNYAGLIDEGRRYFT</sequence>
<keyword evidence="3" id="KW-1185">Reference proteome</keyword>
<name>A0ABN7ECD3_SPIIN</name>
<proteinExistence type="predicted"/>
<dbReference type="PANTHER" id="PTHR47926">
    <property type="entry name" value="PENTATRICOPEPTIDE REPEAT-CONTAINING PROTEIN"/>
    <property type="match status" value="1"/>
</dbReference>
<dbReference type="Proteomes" id="UP001189122">
    <property type="component" value="Unassembled WGS sequence"/>
</dbReference>
<organism evidence="2 3">
    <name type="scientific">Spirodela intermedia</name>
    <name type="common">Intermediate duckweed</name>
    <dbReference type="NCBI Taxonomy" id="51605"/>
    <lineage>
        <taxon>Eukaryota</taxon>
        <taxon>Viridiplantae</taxon>
        <taxon>Streptophyta</taxon>
        <taxon>Embryophyta</taxon>
        <taxon>Tracheophyta</taxon>
        <taxon>Spermatophyta</taxon>
        <taxon>Magnoliopsida</taxon>
        <taxon>Liliopsida</taxon>
        <taxon>Araceae</taxon>
        <taxon>Lemnoideae</taxon>
        <taxon>Spirodela</taxon>
    </lineage>
</organism>
<keyword evidence="1" id="KW-0677">Repeat</keyword>
<gene>
    <name evidence="2" type="ORF">SI7747_UN021902</name>
</gene>
<dbReference type="InterPro" id="IPR011990">
    <property type="entry name" value="TPR-like_helical_dom_sf"/>
</dbReference>
<comment type="caution">
    <text evidence="2">The sequence shown here is derived from an EMBL/GenBank/DDBJ whole genome shotgun (WGS) entry which is preliminary data.</text>
</comment>
<evidence type="ECO:0000313" key="3">
    <source>
        <dbReference type="Proteomes" id="UP001189122"/>
    </source>
</evidence>
<reference evidence="3" key="1">
    <citation type="journal article" date="2020" name="Sci. Rep.">
        <title>Chromosome-scale genome assembly for the duckweed Spirodela intermedia, integrating cytogenetic maps, PacBio and Oxford Nanopore libraries.</title>
        <authorList>
            <person name="Hoang P.T.N."/>
            <person name="Fiebig A."/>
            <person name="Novak P."/>
            <person name="Macas J."/>
            <person name="Cao H.X."/>
            <person name="Stepanenko A."/>
            <person name="Chen G."/>
            <person name="Borisjuk N."/>
            <person name="Scholz U."/>
            <person name="Schubert I."/>
        </authorList>
    </citation>
    <scope>NUCLEOTIDE SEQUENCE [LARGE SCALE GENOMIC DNA]</scope>
</reference>
<dbReference type="PANTHER" id="PTHR47926:SF467">
    <property type="entry name" value="REPEAT-CONTAINING PROTEIN, PUTATIVE-RELATED"/>
    <property type="match status" value="1"/>
</dbReference>
<dbReference type="Gene3D" id="1.25.40.10">
    <property type="entry name" value="Tetratricopeptide repeat domain"/>
    <property type="match status" value="1"/>
</dbReference>
<dbReference type="InterPro" id="IPR002885">
    <property type="entry name" value="PPR_rpt"/>
</dbReference>
<dbReference type="EMBL" id="CACRZD030000358">
    <property type="protein sequence ID" value="CAA6675560.1"/>
    <property type="molecule type" value="Genomic_DNA"/>
</dbReference>
<dbReference type="Pfam" id="PF13041">
    <property type="entry name" value="PPR_2"/>
    <property type="match status" value="1"/>
</dbReference>
<evidence type="ECO:0000313" key="2">
    <source>
        <dbReference type="EMBL" id="CAA6675560.1"/>
    </source>
</evidence>
<protein>
    <submittedName>
        <fullName evidence="2">Uncharacterized protein</fullName>
    </submittedName>
</protein>
<dbReference type="InterPro" id="IPR046960">
    <property type="entry name" value="PPR_At4g14850-like_plant"/>
</dbReference>
<accession>A0ABN7ECD3</accession>
<evidence type="ECO:0000256" key="1">
    <source>
        <dbReference type="ARBA" id="ARBA00022737"/>
    </source>
</evidence>